<evidence type="ECO:0000259" key="1">
    <source>
        <dbReference type="Pfam" id="PF01872"/>
    </source>
</evidence>
<dbReference type="Proteomes" id="UP000033632">
    <property type="component" value="Unassembled WGS sequence"/>
</dbReference>
<protein>
    <submittedName>
        <fullName evidence="2">Riboflavin biosynthesis protein RibD</fullName>
    </submittedName>
</protein>
<evidence type="ECO:0000313" key="2">
    <source>
        <dbReference type="EMBL" id="KKB08463.1"/>
    </source>
</evidence>
<feature type="domain" description="Bacterial bifunctional deaminase-reductase C-terminal" evidence="1">
    <location>
        <begin position="6"/>
        <end position="192"/>
    </location>
</feature>
<name>A0A0F5FI28_9HYPH</name>
<keyword evidence="3" id="KW-1185">Reference proteome</keyword>
<dbReference type="SUPFAM" id="SSF53597">
    <property type="entry name" value="Dihydrofolate reductase-like"/>
    <property type="match status" value="1"/>
</dbReference>
<evidence type="ECO:0000313" key="3">
    <source>
        <dbReference type="Proteomes" id="UP000033632"/>
    </source>
</evidence>
<comment type="caution">
    <text evidence="2">The sequence shown here is derived from an EMBL/GenBank/DDBJ whole genome shotgun (WGS) entry which is preliminary data.</text>
</comment>
<dbReference type="STRING" id="443610.VE25_18235"/>
<reference evidence="2 3" key="1">
    <citation type="submission" date="2015-03" db="EMBL/GenBank/DDBJ databases">
        <authorList>
            <person name="Hassan Y.I."/>
            <person name="Lepp D."/>
            <person name="Li X.-Z."/>
            <person name="Zhou T."/>
        </authorList>
    </citation>
    <scope>NUCLEOTIDE SEQUENCE [LARGE SCALE GENOMIC DNA]</scope>
    <source>
        <strain evidence="2 3">BD-c194</strain>
    </source>
</reference>
<dbReference type="InterPro" id="IPR024072">
    <property type="entry name" value="DHFR-like_dom_sf"/>
</dbReference>
<organism evidence="2 3">
    <name type="scientific">Devosia geojensis</name>
    <dbReference type="NCBI Taxonomy" id="443610"/>
    <lineage>
        <taxon>Bacteria</taxon>
        <taxon>Pseudomonadati</taxon>
        <taxon>Pseudomonadota</taxon>
        <taxon>Alphaproteobacteria</taxon>
        <taxon>Hyphomicrobiales</taxon>
        <taxon>Devosiaceae</taxon>
        <taxon>Devosia</taxon>
    </lineage>
</organism>
<gene>
    <name evidence="2" type="ORF">VE25_18235</name>
</gene>
<dbReference type="InterPro" id="IPR002734">
    <property type="entry name" value="RibDG_C"/>
</dbReference>
<dbReference type="GO" id="GO:0009231">
    <property type="term" value="P:riboflavin biosynthetic process"/>
    <property type="evidence" value="ECO:0007669"/>
    <property type="project" value="InterPro"/>
</dbReference>
<dbReference type="PANTHER" id="PTHR38011">
    <property type="entry name" value="DIHYDROFOLATE REDUCTASE FAMILY PROTEIN (AFU_ORTHOLOGUE AFUA_8G06820)"/>
    <property type="match status" value="1"/>
</dbReference>
<dbReference type="RefSeq" id="WP_046110095.1">
    <property type="nucleotide sequence ID" value="NZ_JZEX01000157.1"/>
</dbReference>
<sequence>MSSSVLYMSMSLDGYIAGPNETVDNGLGDGGMRLHEWIFPGLQGGDFAGAVARLRGVNRQVFDEGMTTGAVVAGRGTFEPARGWGGDHHDGVQIYILSRNPAPDWAADWPNVHFVSDLAVAMQEAKSAAGGRNVLVHGAGIAQRAIAAGLLDELEIHLVPVLLGEGRSLFDHLGLPQRELERVRVLEGEDGVVHLRYRVRR</sequence>
<dbReference type="OrthoDB" id="2313602at2"/>
<dbReference type="PATRIC" id="fig|443610.3.peg.1956"/>
<dbReference type="EMBL" id="JZEX01000157">
    <property type="protein sequence ID" value="KKB08463.1"/>
    <property type="molecule type" value="Genomic_DNA"/>
</dbReference>
<dbReference type="AlphaFoldDB" id="A0A0F5FI28"/>
<dbReference type="GO" id="GO:0008703">
    <property type="term" value="F:5-amino-6-(5-phosphoribosylamino)uracil reductase activity"/>
    <property type="evidence" value="ECO:0007669"/>
    <property type="project" value="InterPro"/>
</dbReference>
<accession>A0A0F5FI28</accession>
<dbReference type="InterPro" id="IPR050765">
    <property type="entry name" value="Riboflavin_Biosynth_HTPR"/>
</dbReference>
<dbReference type="PANTHER" id="PTHR38011:SF12">
    <property type="entry name" value="BIFUNCTIONAL DEAMINASE-REDUCTASE DOMAIN PROTEIN"/>
    <property type="match status" value="1"/>
</dbReference>
<dbReference type="Gene3D" id="3.40.430.10">
    <property type="entry name" value="Dihydrofolate Reductase, subunit A"/>
    <property type="match status" value="1"/>
</dbReference>
<proteinExistence type="predicted"/>
<dbReference type="Pfam" id="PF01872">
    <property type="entry name" value="RibD_C"/>
    <property type="match status" value="1"/>
</dbReference>